<gene>
    <name evidence="1" type="ORF">Tci_888390</name>
</gene>
<dbReference type="CDD" id="cd09272">
    <property type="entry name" value="RNase_HI_RT_Ty1"/>
    <property type="match status" value="1"/>
</dbReference>
<name>A0A699U2H7_TANCI</name>
<comment type="caution">
    <text evidence="1">The sequence shown here is derived from an EMBL/GenBank/DDBJ whole genome shotgun (WGS) entry which is preliminary data.</text>
</comment>
<sequence>PMKMLCDNEPAIAIANDLEILKGARHFQRKYHCIREVIQEREIVLKKVHIDDNVADPFTKPMSYDKHSEHAMAIGILPARSLM</sequence>
<accession>A0A699U2H7</accession>
<evidence type="ECO:0000313" key="1">
    <source>
        <dbReference type="EMBL" id="GFD16421.1"/>
    </source>
</evidence>
<reference evidence="1" key="1">
    <citation type="journal article" date="2019" name="Sci. Rep.">
        <title>Draft genome of Tanacetum cinerariifolium, the natural source of mosquito coil.</title>
        <authorList>
            <person name="Yamashiro T."/>
            <person name="Shiraishi A."/>
            <person name="Satake H."/>
            <person name="Nakayama K."/>
        </authorList>
    </citation>
    <scope>NUCLEOTIDE SEQUENCE</scope>
</reference>
<dbReference type="AlphaFoldDB" id="A0A699U2H7"/>
<organism evidence="1">
    <name type="scientific">Tanacetum cinerariifolium</name>
    <name type="common">Dalmatian daisy</name>
    <name type="synonym">Chrysanthemum cinerariifolium</name>
    <dbReference type="NCBI Taxonomy" id="118510"/>
    <lineage>
        <taxon>Eukaryota</taxon>
        <taxon>Viridiplantae</taxon>
        <taxon>Streptophyta</taxon>
        <taxon>Embryophyta</taxon>
        <taxon>Tracheophyta</taxon>
        <taxon>Spermatophyta</taxon>
        <taxon>Magnoliopsida</taxon>
        <taxon>eudicotyledons</taxon>
        <taxon>Gunneridae</taxon>
        <taxon>Pentapetalae</taxon>
        <taxon>asterids</taxon>
        <taxon>campanulids</taxon>
        <taxon>Asterales</taxon>
        <taxon>Asteraceae</taxon>
        <taxon>Asteroideae</taxon>
        <taxon>Anthemideae</taxon>
        <taxon>Anthemidinae</taxon>
        <taxon>Tanacetum</taxon>
    </lineage>
</organism>
<feature type="non-terminal residue" evidence="1">
    <location>
        <position position="1"/>
    </location>
</feature>
<dbReference type="EMBL" id="BKCJ011293173">
    <property type="protein sequence ID" value="GFD16421.1"/>
    <property type="molecule type" value="Genomic_DNA"/>
</dbReference>
<evidence type="ECO:0008006" key="2">
    <source>
        <dbReference type="Google" id="ProtNLM"/>
    </source>
</evidence>
<protein>
    <recommendedName>
        <fullName evidence="2">Retrovirus-related Pol polyprotein from transposon TNT 1-94</fullName>
    </recommendedName>
</protein>
<proteinExistence type="predicted"/>